<protein>
    <submittedName>
        <fullName evidence="2">Uncharacterized protein LOC106817143</fullName>
    </submittedName>
</protein>
<gene>
    <name evidence="2" type="primary">LOC106817143</name>
</gene>
<dbReference type="Proteomes" id="UP000695022">
    <property type="component" value="Unplaced"/>
</dbReference>
<evidence type="ECO:0000313" key="1">
    <source>
        <dbReference type="Proteomes" id="UP000695022"/>
    </source>
</evidence>
<proteinExistence type="predicted"/>
<dbReference type="GeneID" id="106817143"/>
<evidence type="ECO:0000313" key="2">
    <source>
        <dbReference type="RefSeq" id="XP_014677279.1"/>
    </source>
</evidence>
<reference evidence="2" key="1">
    <citation type="submission" date="2025-08" db="UniProtKB">
        <authorList>
            <consortium name="RefSeq"/>
        </authorList>
    </citation>
    <scope>IDENTIFICATION</scope>
</reference>
<sequence>MGCGQSKRNEVFPTVIVSLADSDRTTDTVYIPDNFCQRPRRPSKDIFEEHLKQRQQLGGSPSRHRSCVDTPPITELEGTLCERHREESCESCCESLIAASFIMRPSEYRITRLSSHGVTHKEPSSCRPEEVMPRGNFTLTDSVTSKSGSVII</sequence>
<name>A0ABM1EYK8_PRICU</name>
<accession>A0ABM1EYK8</accession>
<dbReference type="RefSeq" id="XP_014677279.1">
    <property type="nucleotide sequence ID" value="XM_014821793.1"/>
</dbReference>
<organism evidence="1 2">
    <name type="scientific">Priapulus caudatus</name>
    <name type="common">Priapulid worm</name>
    <dbReference type="NCBI Taxonomy" id="37621"/>
    <lineage>
        <taxon>Eukaryota</taxon>
        <taxon>Metazoa</taxon>
        <taxon>Ecdysozoa</taxon>
        <taxon>Scalidophora</taxon>
        <taxon>Priapulida</taxon>
        <taxon>Priapulimorpha</taxon>
        <taxon>Priapulimorphida</taxon>
        <taxon>Priapulidae</taxon>
        <taxon>Priapulus</taxon>
    </lineage>
</organism>
<keyword evidence="1" id="KW-1185">Reference proteome</keyword>